<evidence type="ECO:0000313" key="13">
    <source>
        <dbReference type="Proteomes" id="UP000291338"/>
    </source>
</evidence>
<dbReference type="EMBL" id="PPSX01000016">
    <property type="protein sequence ID" value="RZQ54360.1"/>
    <property type="molecule type" value="Genomic_DNA"/>
</dbReference>
<dbReference type="Proteomes" id="UP000291338">
    <property type="component" value="Unassembled WGS sequence"/>
</dbReference>
<dbReference type="InterPro" id="IPR022792">
    <property type="entry name" value="T2SS_protein-GspN"/>
</dbReference>
<dbReference type="Pfam" id="PF01203">
    <property type="entry name" value="T2SSN"/>
    <property type="match status" value="1"/>
</dbReference>
<sequence length="252" mass="27514">MKQKIFLVLLFIFSFLVFALSQLPASVAAQLAQGQLPKNVKLGSFAGTIWQGQVSEVRINRIQVFNVRWSLKPQALFMGKLAGDVKWGNPRAADEMSGNTDFSVALLSKQAHLTKAVMRFEVEQLITQLNLPLPVNATGRVIFNIDEYQSGLPYCQQITGDVFSPNVRVEGLSGWFSIGELGADLSCKSGDLAAVVQPDNLLGLRADVSLGDKLQFKVAGNVKPDASLPKEVHDAVKYLGRPDAEGRYPVNL</sequence>
<dbReference type="RefSeq" id="WP_130254419.1">
    <property type="nucleotide sequence ID" value="NZ_PNEC01000014.1"/>
</dbReference>
<evidence type="ECO:0000256" key="4">
    <source>
        <dbReference type="ARBA" id="ARBA00022448"/>
    </source>
</evidence>
<organism evidence="12 13">
    <name type="scientific">Pseudoalteromonas phenolica</name>
    <dbReference type="NCBI Taxonomy" id="161398"/>
    <lineage>
        <taxon>Bacteria</taxon>
        <taxon>Pseudomonadati</taxon>
        <taxon>Pseudomonadota</taxon>
        <taxon>Gammaproteobacteria</taxon>
        <taxon>Alteromonadales</taxon>
        <taxon>Pseudoalteromonadaceae</taxon>
        <taxon>Pseudoalteromonas</taxon>
    </lineage>
</organism>
<keyword evidence="8" id="KW-0653">Protein transport</keyword>
<evidence type="ECO:0000256" key="5">
    <source>
        <dbReference type="ARBA" id="ARBA00022475"/>
    </source>
</evidence>
<proteinExistence type="inferred from homology"/>
<feature type="chain" id="PRO_5020271736" description="Type II secretion system protein N" evidence="11">
    <location>
        <begin position="20"/>
        <end position="252"/>
    </location>
</feature>
<evidence type="ECO:0000256" key="7">
    <source>
        <dbReference type="ARBA" id="ARBA00022692"/>
    </source>
</evidence>
<keyword evidence="6" id="KW-0997">Cell inner membrane</keyword>
<keyword evidence="4" id="KW-0813">Transport</keyword>
<evidence type="ECO:0000313" key="12">
    <source>
        <dbReference type="EMBL" id="RZQ54360.1"/>
    </source>
</evidence>
<comment type="similarity">
    <text evidence="2">Belongs to the GSP N family.</text>
</comment>
<evidence type="ECO:0000256" key="3">
    <source>
        <dbReference type="ARBA" id="ARBA00021563"/>
    </source>
</evidence>
<gene>
    <name evidence="12" type="ORF">C1E23_04465</name>
</gene>
<comment type="caution">
    <text evidence="12">The sequence shown here is derived from an EMBL/GenBank/DDBJ whole genome shotgun (WGS) entry which is preliminary data.</text>
</comment>
<evidence type="ECO:0000256" key="6">
    <source>
        <dbReference type="ARBA" id="ARBA00022519"/>
    </source>
</evidence>
<dbReference type="GO" id="GO:0015628">
    <property type="term" value="P:protein secretion by the type II secretion system"/>
    <property type="evidence" value="ECO:0007669"/>
    <property type="project" value="InterPro"/>
</dbReference>
<keyword evidence="7" id="KW-0812">Transmembrane</keyword>
<dbReference type="GO" id="GO:0005886">
    <property type="term" value="C:plasma membrane"/>
    <property type="evidence" value="ECO:0007669"/>
    <property type="project" value="UniProtKB-SubCell"/>
</dbReference>
<feature type="signal peptide" evidence="11">
    <location>
        <begin position="1"/>
        <end position="19"/>
    </location>
</feature>
<dbReference type="AlphaFoldDB" id="A0A4Q7IQR3"/>
<comment type="subcellular location">
    <subcellularLocation>
        <location evidence="1">Cell inner membrane</location>
    </subcellularLocation>
</comment>
<dbReference type="GO" id="GO:0015627">
    <property type="term" value="C:type II protein secretion system complex"/>
    <property type="evidence" value="ECO:0007669"/>
    <property type="project" value="InterPro"/>
</dbReference>
<evidence type="ECO:0000256" key="1">
    <source>
        <dbReference type="ARBA" id="ARBA00004533"/>
    </source>
</evidence>
<evidence type="ECO:0000256" key="10">
    <source>
        <dbReference type="ARBA" id="ARBA00030772"/>
    </source>
</evidence>
<reference evidence="12 13" key="1">
    <citation type="submission" date="2018-01" db="EMBL/GenBank/DDBJ databases">
        <title>Co-occurrence of chitin degradation, pigmentation and bioactivity in marine Pseudoalteromonas.</title>
        <authorList>
            <person name="Paulsen S."/>
            <person name="Gram L."/>
            <person name="Machado H."/>
        </authorList>
    </citation>
    <scope>NUCLEOTIDE SEQUENCE [LARGE SCALE GENOMIC DNA]</scope>
    <source>
        <strain evidence="12 13">S3898</strain>
    </source>
</reference>
<evidence type="ECO:0000256" key="2">
    <source>
        <dbReference type="ARBA" id="ARBA00007208"/>
    </source>
</evidence>
<name>A0A4Q7IQR3_9GAMM</name>
<accession>A0A4Q7IQR3</accession>
<keyword evidence="5" id="KW-1003">Cell membrane</keyword>
<evidence type="ECO:0000256" key="9">
    <source>
        <dbReference type="ARBA" id="ARBA00023136"/>
    </source>
</evidence>
<evidence type="ECO:0000256" key="11">
    <source>
        <dbReference type="SAM" id="SignalP"/>
    </source>
</evidence>
<evidence type="ECO:0000256" key="8">
    <source>
        <dbReference type="ARBA" id="ARBA00022927"/>
    </source>
</evidence>
<protein>
    <recommendedName>
        <fullName evidence="3">Type II secretion system protein N</fullName>
    </recommendedName>
    <alternativeName>
        <fullName evidence="10">General secretion pathway protein N</fullName>
    </alternativeName>
</protein>
<keyword evidence="9" id="KW-0472">Membrane</keyword>
<keyword evidence="11" id="KW-0732">Signal</keyword>